<dbReference type="InterPro" id="IPR022085">
    <property type="entry name" value="OpdG"/>
</dbReference>
<sequence>MAWLVLHGGENDYNRAMRGNYSRLGAFRIIEEFLVPHSTVTIEETAQAETAQALHDLLPSPDDPAFPGGADLFGNLILELSQQIEYDNAAQDRFVRVIQRLQESDRVKKHIPRRAGAGGFGRYETMPQMALSLVHYSAPQMDRDRNEEHFLNVRAFIARLCRVGVLQAQAWLVSEMRAALEDTLPDDMDMVSIQGAAIIVLFAGEWLFEEVARAPKLDEIHDNDMWRTGTYYTGPRYGFTRWRHWQRLLMWVQRTVPLDQEARRLMFNAAWYMYGIARCLPSY</sequence>
<proteinExistence type="predicted"/>
<dbReference type="Pfam" id="PF12311">
    <property type="entry name" value="DUF3632"/>
    <property type="match status" value="1"/>
</dbReference>
<dbReference type="EMBL" id="BRPB01000042">
    <property type="protein sequence ID" value="GLA50742.1"/>
    <property type="molecule type" value="Genomic_DNA"/>
</dbReference>
<name>A0A9W6EBX5_ASPNG</name>
<reference evidence="1" key="1">
    <citation type="submission" date="2022-07" db="EMBL/GenBank/DDBJ databases">
        <title>Taxonomy of Aspergillus series Nigri: significant species reduction supported by multi-species coalescent approaches.</title>
        <authorList>
            <person name="Bian C."/>
            <person name="Kusuya Y."/>
            <person name="Sklenar F."/>
            <person name="D'hooge E."/>
            <person name="Yaguchi T."/>
            <person name="Takahashi H."/>
            <person name="Hubka V."/>
        </authorList>
    </citation>
    <scope>NUCLEOTIDE SEQUENCE</scope>
    <source>
        <strain evidence="1">IFM 63604</strain>
    </source>
</reference>
<organism evidence="1 2">
    <name type="scientific">Aspergillus niger</name>
    <dbReference type="NCBI Taxonomy" id="5061"/>
    <lineage>
        <taxon>Eukaryota</taxon>
        <taxon>Fungi</taxon>
        <taxon>Dikarya</taxon>
        <taxon>Ascomycota</taxon>
        <taxon>Pezizomycotina</taxon>
        <taxon>Eurotiomycetes</taxon>
        <taxon>Eurotiomycetidae</taxon>
        <taxon>Eurotiales</taxon>
        <taxon>Aspergillaceae</taxon>
        <taxon>Aspergillus</taxon>
        <taxon>Aspergillus subgen. Circumdati</taxon>
    </lineage>
</organism>
<dbReference type="PANTHER" id="PTHR38797:SF4">
    <property type="entry name" value="NUCLEAR PORE COMPLEX PROTEIN NUP85"/>
    <property type="match status" value="1"/>
</dbReference>
<protein>
    <submittedName>
        <fullName evidence="1">Uncharacterized protein</fullName>
    </submittedName>
</protein>
<accession>A0A9W6EBX5</accession>
<gene>
    <name evidence="1" type="ORF">AnigIFM63604_007057</name>
</gene>
<evidence type="ECO:0000313" key="2">
    <source>
        <dbReference type="Proteomes" id="UP001144191"/>
    </source>
</evidence>
<comment type="caution">
    <text evidence="1">The sequence shown here is derived from an EMBL/GenBank/DDBJ whole genome shotgun (WGS) entry which is preliminary data.</text>
</comment>
<dbReference type="AlphaFoldDB" id="A0A9W6EBX5"/>
<evidence type="ECO:0000313" key="1">
    <source>
        <dbReference type="EMBL" id="GLA50742.1"/>
    </source>
</evidence>
<dbReference type="InterPro" id="IPR053204">
    <property type="entry name" value="Oxopyrrolidines_Biosynth-assoc"/>
</dbReference>
<dbReference type="Proteomes" id="UP001144191">
    <property type="component" value="Unassembled WGS sequence"/>
</dbReference>
<dbReference type="PANTHER" id="PTHR38797">
    <property type="entry name" value="NUCLEAR PORE COMPLEX PROTEIN NUP85-RELATED"/>
    <property type="match status" value="1"/>
</dbReference>